<dbReference type="RefSeq" id="WP_378162364.1">
    <property type="nucleotide sequence ID" value="NZ_JBHSBU010000001.1"/>
</dbReference>
<dbReference type="Proteomes" id="UP001595791">
    <property type="component" value="Unassembled WGS sequence"/>
</dbReference>
<dbReference type="EMBL" id="JBHSBU010000001">
    <property type="protein sequence ID" value="MFC4159042.1"/>
    <property type="molecule type" value="Genomic_DNA"/>
</dbReference>
<reference evidence="3" key="1">
    <citation type="journal article" date="2019" name="Int. J. Syst. Evol. Microbiol.">
        <title>The Global Catalogue of Microorganisms (GCM) 10K type strain sequencing project: providing services to taxonomists for standard genome sequencing and annotation.</title>
        <authorList>
            <consortium name="The Broad Institute Genomics Platform"/>
            <consortium name="The Broad Institute Genome Sequencing Center for Infectious Disease"/>
            <person name="Wu L."/>
            <person name="Ma J."/>
        </authorList>
    </citation>
    <scope>NUCLEOTIDE SEQUENCE [LARGE SCALE GENOMIC DNA]</scope>
    <source>
        <strain evidence="3">LMG 29894</strain>
    </source>
</reference>
<proteinExistence type="predicted"/>
<evidence type="ECO:0000313" key="2">
    <source>
        <dbReference type="EMBL" id="MFC4159042.1"/>
    </source>
</evidence>
<keyword evidence="3" id="KW-1185">Reference proteome</keyword>
<dbReference type="InterPro" id="IPR012312">
    <property type="entry name" value="Hemerythrin-like"/>
</dbReference>
<protein>
    <submittedName>
        <fullName evidence="2">Hemerythrin domain-containing protein</fullName>
    </submittedName>
</protein>
<evidence type="ECO:0000313" key="3">
    <source>
        <dbReference type="Proteomes" id="UP001595791"/>
    </source>
</evidence>
<feature type="domain" description="Hemerythrin-like" evidence="1">
    <location>
        <begin position="3"/>
        <end position="125"/>
    </location>
</feature>
<dbReference type="Pfam" id="PF01814">
    <property type="entry name" value="Hemerythrin"/>
    <property type="match status" value="1"/>
</dbReference>
<gene>
    <name evidence="2" type="ORF">ACFOW7_06690</name>
</gene>
<sequence>MDPIFLLLNQHHEADDELAAVEAAVRDGDWAEAERRFAAFERSLTGHFNLEETRLFPAFEQATGMRFGPTVVMRDEHACILELLENCREPLREHDAQVLLSEVDTLLVMIQQHNVKEENVLYPMCRLRVADLERVVGEDNMVVSP</sequence>
<accession>A0ABV8MMX4</accession>
<comment type="caution">
    <text evidence="2">The sequence shown here is derived from an EMBL/GenBank/DDBJ whole genome shotgun (WGS) entry which is preliminary data.</text>
</comment>
<organism evidence="2 3">
    <name type="scientific">Chitinimonas lacunae</name>
    <dbReference type="NCBI Taxonomy" id="1963018"/>
    <lineage>
        <taxon>Bacteria</taxon>
        <taxon>Pseudomonadati</taxon>
        <taxon>Pseudomonadota</taxon>
        <taxon>Betaproteobacteria</taxon>
        <taxon>Neisseriales</taxon>
        <taxon>Chitinibacteraceae</taxon>
        <taxon>Chitinimonas</taxon>
    </lineage>
</organism>
<dbReference type="Gene3D" id="1.20.120.520">
    <property type="entry name" value="nmb1532 protein domain like"/>
    <property type="match status" value="1"/>
</dbReference>
<name>A0ABV8MMX4_9NEIS</name>
<evidence type="ECO:0000259" key="1">
    <source>
        <dbReference type="Pfam" id="PF01814"/>
    </source>
</evidence>